<dbReference type="OrthoDB" id="7838374at2"/>
<feature type="domain" description="A-factor biosynthesis hotdog" evidence="1">
    <location>
        <begin position="185"/>
        <end position="301"/>
    </location>
</feature>
<dbReference type="RefSeq" id="WP_073501321.1">
    <property type="nucleotide sequence ID" value="NZ_FRBI01000020.1"/>
</dbReference>
<evidence type="ECO:0000313" key="2">
    <source>
        <dbReference type="EMBL" id="SHN08581.1"/>
    </source>
</evidence>
<dbReference type="InterPro" id="IPR005509">
    <property type="entry name" value="AfsA_hotdog_dom"/>
</dbReference>
<evidence type="ECO:0000259" key="1">
    <source>
        <dbReference type="Pfam" id="PF03756"/>
    </source>
</evidence>
<name>A0A1M7NWW3_9ACTN</name>
<dbReference type="EMBL" id="FRBI01000020">
    <property type="protein sequence ID" value="SHN08581.1"/>
    <property type="molecule type" value="Genomic_DNA"/>
</dbReference>
<reference evidence="2 3" key="1">
    <citation type="submission" date="2016-11" db="EMBL/GenBank/DDBJ databases">
        <authorList>
            <person name="Jaros S."/>
            <person name="Januszkiewicz K."/>
            <person name="Wedrychowicz H."/>
        </authorList>
    </citation>
    <scope>NUCLEOTIDE SEQUENCE [LARGE SCALE GENOMIC DNA]</scope>
    <source>
        <strain evidence="2 3">CGMCC 4.2025</strain>
    </source>
</reference>
<protein>
    <submittedName>
        <fullName evidence="2">A-factor biosynthesis hotdog domain-containing protein</fullName>
    </submittedName>
</protein>
<dbReference type="Proteomes" id="UP000184111">
    <property type="component" value="Unassembled WGS sequence"/>
</dbReference>
<gene>
    <name evidence="2" type="ORF">SAMN05216499_12034</name>
</gene>
<organism evidence="2 3">
    <name type="scientific">Actinacidiphila paucisporea</name>
    <dbReference type="NCBI Taxonomy" id="310782"/>
    <lineage>
        <taxon>Bacteria</taxon>
        <taxon>Bacillati</taxon>
        <taxon>Actinomycetota</taxon>
        <taxon>Actinomycetes</taxon>
        <taxon>Kitasatosporales</taxon>
        <taxon>Streptomycetaceae</taxon>
        <taxon>Actinacidiphila</taxon>
    </lineage>
</organism>
<dbReference type="STRING" id="310782.SAMN05216499_12034"/>
<feature type="domain" description="A-factor biosynthesis hotdog" evidence="1">
    <location>
        <begin position="20"/>
        <end position="121"/>
    </location>
</feature>
<evidence type="ECO:0000313" key="3">
    <source>
        <dbReference type="Proteomes" id="UP000184111"/>
    </source>
</evidence>
<dbReference type="Pfam" id="PF03756">
    <property type="entry name" value="AfsA"/>
    <property type="match status" value="2"/>
</dbReference>
<accession>A0A1M7NWW3</accession>
<keyword evidence="3" id="KW-1185">Reference proteome</keyword>
<dbReference type="AlphaFoldDB" id="A0A1M7NWW3"/>
<proteinExistence type="predicted"/>
<sequence>MPIDPVAALNFDQFVPPTTVNRRSPREVFVTDHTRTGPDEFAIAVRVAHDHPLWSDQRAPWHDPVAMTEAFRQAFVVVRHEYLDVQRGTPSAVQQVTLDVSELDAFRADGSTPLQGVVKVRVTQTDSTFDIAGDFLVGGARAMSLSFGSILFPRESYREIRDYQRSRRALDAGSAPDAKPIDPELVGRRDRGNVVIGPAVRPDRYPLLVDRTHPSFFDRDYDHIPASLLIEAMRQSALRSAAEAGLCAGDAALTRAELDFGIFVEIDVPAECAVSVTGRPGTVAASIGIDQAGVRVASGTLELTELHA</sequence>